<gene>
    <name evidence="1" type="ORF">DWZ32_03495</name>
</gene>
<evidence type="ECO:0000313" key="2">
    <source>
        <dbReference type="Proteomes" id="UP000286003"/>
    </source>
</evidence>
<sequence length="219" mass="24382">MKAMKISVKYSRIGIPFLFLVLFVFSCSSIDKKGGLVILSPHSVSSTIDLMDIIDTVMYVQFDDSVLLSGIGNLVLTDSFIIGTTNKYGILKFDIEGHFLNIIGGVGQGPEEYPSGAYNMAVDAQNGVVYAFISPDILLSYSLTGEFLQRVHVQMPEGVSGVQYPEIFQVQNGLLYFYYMNAGAIGEKPLYWMAMNKDGTLVRCRRGQKARTFFIREFC</sequence>
<comment type="caution">
    <text evidence="1">The sequence shown here is derived from an EMBL/GenBank/DDBJ whole genome shotgun (WGS) entry which is preliminary data.</text>
</comment>
<accession>A0AB37MGX9</accession>
<dbReference type="PROSITE" id="PS51257">
    <property type="entry name" value="PROKAR_LIPOPROTEIN"/>
    <property type="match status" value="1"/>
</dbReference>
<dbReference type="Proteomes" id="UP000286003">
    <property type="component" value="Unassembled WGS sequence"/>
</dbReference>
<name>A0AB37MGX9_9BACE</name>
<organism evidence="1 2">
    <name type="scientific">Bacteroides intestinalis</name>
    <dbReference type="NCBI Taxonomy" id="329854"/>
    <lineage>
        <taxon>Bacteria</taxon>
        <taxon>Pseudomonadati</taxon>
        <taxon>Bacteroidota</taxon>
        <taxon>Bacteroidia</taxon>
        <taxon>Bacteroidales</taxon>
        <taxon>Bacteroidaceae</taxon>
        <taxon>Bacteroides</taxon>
    </lineage>
</organism>
<dbReference type="EMBL" id="QRQM01000003">
    <property type="protein sequence ID" value="RHN09471.1"/>
    <property type="molecule type" value="Genomic_DNA"/>
</dbReference>
<reference evidence="1 2" key="1">
    <citation type="submission" date="2018-08" db="EMBL/GenBank/DDBJ databases">
        <title>A genome reference for cultivated species of the human gut microbiota.</title>
        <authorList>
            <person name="Zou Y."/>
            <person name="Xue W."/>
            <person name="Luo G."/>
        </authorList>
    </citation>
    <scope>NUCLEOTIDE SEQUENCE [LARGE SCALE GENOMIC DNA]</scope>
    <source>
        <strain evidence="1 2">AF31-23</strain>
    </source>
</reference>
<evidence type="ECO:0000313" key="1">
    <source>
        <dbReference type="EMBL" id="RHN09471.1"/>
    </source>
</evidence>
<dbReference type="Pfam" id="PF17170">
    <property type="entry name" value="DUF5128"/>
    <property type="match status" value="1"/>
</dbReference>
<proteinExistence type="predicted"/>
<protein>
    <submittedName>
        <fullName evidence="1">6-bladed beta-propeller</fullName>
    </submittedName>
</protein>
<dbReference type="AlphaFoldDB" id="A0AB37MGX9"/>
<dbReference type="RefSeq" id="WP_117706844.1">
    <property type="nucleotide sequence ID" value="NZ_JADNLS010000074.1"/>
</dbReference>